<evidence type="ECO:0000313" key="10">
    <source>
        <dbReference type="EMBL" id="KAH9000210.1"/>
    </source>
</evidence>
<feature type="region of interest" description="Disordered" evidence="8">
    <location>
        <begin position="1"/>
        <end position="236"/>
    </location>
</feature>
<sequence length="844" mass="92674">MLRATCPEPRTGSGKLWDDLGSTQFVTSKSGAGETRPRTNAKRKLIRGRSIGSSDDDDEDELDFLSSGSRSEDVEETSPCKGKRRAMKGQPKKAVVQGQELNYLPGYPPKRKYPNFKKLPKEGGVSTSRNKLPDVSQEVPKQISSDGILPTLSRLSGTSSDEGAFVGDTHSLNRVRPRREIQLSDSSDCSQATPRAKHSKGRRPEKFPTLDPLSISDSTTHVQASHKAVAKRKVRLRGPSDRVTSLVHKSLQLNRRTLVMEAATIAGDLEEFGDDSLFIGEPADPSMLCPFCDERLPPNPSPLYRSLLEAAKRKAYPDARPSNPRGLKASMGIYIALCKRHRFEAHQIPEAIAKGWPMDIDFGKVRDRVEQLRDSLGKLVNGEGNARDENIYWTTVIKEVQKMGSRAASSVKGQFESFQRTQPGYYGELGSMIMHQTLYNMFPPTSFDARSIAPLTPQDFIQRILVPEAALALIMEDTGQDRTQAVRTMRESAGYGVAMFPDTSEGPGVGAGEDIVLERARARRRQLDDEERMEAMFHSVDSEDEKSSKNKGTKRPKKLNSTTTTDIEGSSATQHKMKRKKAGSRTDAESEADDHRCGVMEDIMGASSNFAAGYSALRSPPQAVPSSPSPGPSTLEFNLAQLTRVTNMDSKPRSTQSDTYSDSKRVSINTGVAPVVSPNSLGRPDGRSMSAPIDVDAQVIYVADTTSQSEGEPQHIPVGAPHHGLRSSRTTVGVSGSSDAEVQEMENDRPTTRPKPRRQLPERAASAGRRLEPNNPLSLLSARDPGRDSSIEIIEPPPNSHRFPWDEATTSDNTGGDFTNTRRPPVGQSRPNHETHDWLINDSD</sequence>
<dbReference type="EMBL" id="JAKELL010000002">
    <property type="protein sequence ID" value="KAH9000210.1"/>
    <property type="molecule type" value="Genomic_DNA"/>
</dbReference>
<proteinExistence type="inferred from homology"/>
<dbReference type="GO" id="GO:0005737">
    <property type="term" value="C:cytoplasm"/>
    <property type="evidence" value="ECO:0007669"/>
    <property type="project" value="UniProtKB-SubCell"/>
</dbReference>
<dbReference type="Pfam" id="PF14474">
    <property type="entry name" value="RTC4"/>
    <property type="match status" value="1"/>
</dbReference>
<feature type="compositionally biased region" description="Basic and acidic residues" evidence="8">
    <location>
        <begin position="831"/>
        <end position="844"/>
    </location>
</feature>
<evidence type="ECO:0000256" key="1">
    <source>
        <dbReference type="ARBA" id="ARBA00002738"/>
    </source>
</evidence>
<evidence type="ECO:0000259" key="9">
    <source>
        <dbReference type="SMART" id="SM01312"/>
    </source>
</evidence>
<evidence type="ECO:0000256" key="8">
    <source>
        <dbReference type="SAM" id="MobiDB-lite"/>
    </source>
</evidence>
<feature type="region of interest" description="Disordered" evidence="8">
    <location>
        <begin position="705"/>
        <end position="844"/>
    </location>
</feature>
<keyword evidence="11" id="KW-1185">Reference proteome</keyword>
<protein>
    <recommendedName>
        <fullName evidence="5">Restriction of telomere capping protein 4</fullName>
    </recommendedName>
</protein>
<feature type="compositionally biased region" description="Polar residues" evidence="8">
    <location>
        <begin position="559"/>
        <end position="574"/>
    </location>
</feature>
<dbReference type="InterPro" id="IPR028094">
    <property type="entry name" value="RTC4_C"/>
</dbReference>
<evidence type="ECO:0000256" key="2">
    <source>
        <dbReference type="ARBA" id="ARBA00004123"/>
    </source>
</evidence>
<accession>A0AAD4QF41</accession>
<feature type="compositionally biased region" description="Polar residues" evidence="8">
    <location>
        <begin position="21"/>
        <end position="30"/>
    </location>
</feature>
<feature type="compositionally biased region" description="Basic residues" evidence="8">
    <location>
        <begin position="549"/>
        <end position="558"/>
    </location>
</feature>
<keyword evidence="7" id="KW-0539">Nucleus</keyword>
<feature type="compositionally biased region" description="Basic and acidic residues" evidence="8">
    <location>
        <begin position="584"/>
        <end position="595"/>
    </location>
</feature>
<comment type="caution">
    <text evidence="10">The sequence shown here is derived from an EMBL/GenBank/DDBJ whole genome shotgun (WGS) entry which is preliminary data.</text>
</comment>
<feature type="compositionally biased region" description="Low complexity" evidence="8">
    <location>
        <begin position="727"/>
        <end position="738"/>
    </location>
</feature>
<name>A0AAD4QF41_9AGAM</name>
<comment type="subcellular location">
    <subcellularLocation>
        <location evidence="3">Cytoplasm</location>
    </subcellularLocation>
    <subcellularLocation>
        <location evidence="2">Nucleus</location>
    </subcellularLocation>
</comment>
<dbReference type="PANTHER" id="PTHR41391">
    <property type="entry name" value="RESTRICTION OF TELOMERE CAPPING PROTEIN 4"/>
    <property type="match status" value="1"/>
</dbReference>
<dbReference type="SMART" id="SM01312">
    <property type="entry name" value="RTC4"/>
    <property type="match status" value="1"/>
</dbReference>
<feature type="compositionally biased region" description="Acidic residues" evidence="8">
    <location>
        <begin position="54"/>
        <end position="63"/>
    </location>
</feature>
<dbReference type="AlphaFoldDB" id="A0AAD4QF41"/>
<feature type="region of interest" description="Disordered" evidence="8">
    <location>
        <begin position="537"/>
        <end position="595"/>
    </location>
</feature>
<feature type="compositionally biased region" description="Basic residues" evidence="8">
    <location>
        <begin position="81"/>
        <end position="91"/>
    </location>
</feature>
<gene>
    <name evidence="10" type="ORF">EDB92DRAFT_1939947</name>
</gene>
<feature type="compositionally biased region" description="Polar residues" evidence="8">
    <location>
        <begin position="808"/>
        <end position="822"/>
    </location>
</feature>
<evidence type="ECO:0000313" key="11">
    <source>
        <dbReference type="Proteomes" id="UP001201163"/>
    </source>
</evidence>
<dbReference type="InterPro" id="IPR039024">
    <property type="entry name" value="RTC4"/>
</dbReference>
<dbReference type="Proteomes" id="UP001201163">
    <property type="component" value="Unassembled WGS sequence"/>
</dbReference>
<dbReference type="PANTHER" id="PTHR41391:SF1">
    <property type="entry name" value="RESTRICTION OF TELOMERE CAPPING PROTEIN 4"/>
    <property type="match status" value="1"/>
</dbReference>
<dbReference type="GO" id="GO:0005634">
    <property type="term" value="C:nucleus"/>
    <property type="evidence" value="ECO:0007669"/>
    <property type="project" value="UniProtKB-SubCell"/>
</dbReference>
<comment type="function">
    <text evidence="1">May be involved in a process influencing telomere capping.</text>
</comment>
<keyword evidence="6" id="KW-0963">Cytoplasm</keyword>
<evidence type="ECO:0000256" key="5">
    <source>
        <dbReference type="ARBA" id="ARBA00015162"/>
    </source>
</evidence>
<comment type="similarity">
    <text evidence="4">Belongs to the RTC4 family.</text>
</comment>
<feature type="domain" description="Restriction of telomere capping protein 4 C-terminal" evidence="9">
    <location>
        <begin position="379"/>
        <end position="502"/>
    </location>
</feature>
<evidence type="ECO:0000256" key="4">
    <source>
        <dbReference type="ARBA" id="ARBA00009461"/>
    </source>
</evidence>
<reference evidence="10" key="1">
    <citation type="submission" date="2022-01" db="EMBL/GenBank/DDBJ databases">
        <title>Comparative genomics reveals a dynamic genome evolution in the ectomycorrhizal milk-cap (Lactarius) mushrooms.</title>
        <authorList>
            <consortium name="DOE Joint Genome Institute"/>
            <person name="Lebreton A."/>
            <person name="Tang N."/>
            <person name="Kuo A."/>
            <person name="LaButti K."/>
            <person name="Drula E."/>
            <person name="Barry K."/>
            <person name="Clum A."/>
            <person name="Lipzen A."/>
            <person name="Mousain D."/>
            <person name="Ng V."/>
            <person name="Wang R."/>
            <person name="Wang X."/>
            <person name="Dai Y."/>
            <person name="Henrissat B."/>
            <person name="Grigoriev I.V."/>
            <person name="Guerin-Laguette A."/>
            <person name="Yu F."/>
            <person name="Martin F.M."/>
        </authorList>
    </citation>
    <scope>NUCLEOTIDE SEQUENCE</scope>
    <source>
        <strain evidence="10">QP</strain>
    </source>
</reference>
<feature type="region of interest" description="Disordered" evidence="8">
    <location>
        <begin position="644"/>
        <end position="690"/>
    </location>
</feature>
<feature type="compositionally biased region" description="Polar residues" evidence="8">
    <location>
        <begin position="644"/>
        <end position="670"/>
    </location>
</feature>
<evidence type="ECO:0000256" key="3">
    <source>
        <dbReference type="ARBA" id="ARBA00004496"/>
    </source>
</evidence>
<evidence type="ECO:0000256" key="7">
    <source>
        <dbReference type="ARBA" id="ARBA00023242"/>
    </source>
</evidence>
<evidence type="ECO:0000256" key="6">
    <source>
        <dbReference type="ARBA" id="ARBA00022490"/>
    </source>
</evidence>
<feature type="compositionally biased region" description="Polar residues" evidence="8">
    <location>
        <begin position="183"/>
        <end position="193"/>
    </location>
</feature>
<organism evidence="10 11">
    <name type="scientific">Lactarius akahatsu</name>
    <dbReference type="NCBI Taxonomy" id="416441"/>
    <lineage>
        <taxon>Eukaryota</taxon>
        <taxon>Fungi</taxon>
        <taxon>Dikarya</taxon>
        <taxon>Basidiomycota</taxon>
        <taxon>Agaricomycotina</taxon>
        <taxon>Agaricomycetes</taxon>
        <taxon>Russulales</taxon>
        <taxon>Russulaceae</taxon>
        <taxon>Lactarius</taxon>
    </lineage>
</organism>